<protein>
    <submittedName>
        <fullName evidence="1">Glycosyltransferase</fullName>
    </submittedName>
</protein>
<dbReference type="AlphaFoldDB" id="A0A6N9TZT3"/>
<gene>
    <name evidence="1" type="ORF">G3I29_15970</name>
</gene>
<organism evidence="1 2">
    <name type="scientific">Streptomyces halstedii</name>
    <dbReference type="NCBI Taxonomy" id="1944"/>
    <lineage>
        <taxon>Bacteria</taxon>
        <taxon>Bacillati</taxon>
        <taxon>Actinomycetota</taxon>
        <taxon>Actinomycetes</taxon>
        <taxon>Kitasatosporales</taxon>
        <taxon>Streptomycetaceae</taxon>
        <taxon>Streptomyces</taxon>
    </lineage>
</organism>
<dbReference type="EMBL" id="JAAGLQ010000320">
    <property type="protein sequence ID" value="NEA16991.1"/>
    <property type="molecule type" value="Genomic_DNA"/>
</dbReference>
<comment type="caution">
    <text evidence="1">The sequence shown here is derived from an EMBL/GenBank/DDBJ whole genome shotgun (WGS) entry which is preliminary data.</text>
</comment>
<dbReference type="Proteomes" id="UP000471293">
    <property type="component" value="Unassembled WGS sequence"/>
</dbReference>
<evidence type="ECO:0000313" key="1">
    <source>
        <dbReference type="EMBL" id="NEA16991.1"/>
    </source>
</evidence>
<dbReference type="Gene3D" id="3.40.50.2000">
    <property type="entry name" value="Glycogen Phosphorylase B"/>
    <property type="match status" value="2"/>
</dbReference>
<dbReference type="RefSeq" id="WP_164345428.1">
    <property type="nucleotide sequence ID" value="NZ_JAAGLQ010000320.1"/>
</dbReference>
<dbReference type="GO" id="GO:0016740">
    <property type="term" value="F:transferase activity"/>
    <property type="evidence" value="ECO:0007669"/>
    <property type="project" value="UniProtKB-KW"/>
</dbReference>
<dbReference type="SUPFAM" id="SSF53756">
    <property type="entry name" value="UDP-Glycosyltransferase/glycogen phosphorylase"/>
    <property type="match status" value="1"/>
</dbReference>
<evidence type="ECO:0000313" key="2">
    <source>
        <dbReference type="Proteomes" id="UP000471293"/>
    </source>
</evidence>
<reference evidence="1 2" key="1">
    <citation type="submission" date="2020-01" db="EMBL/GenBank/DDBJ databases">
        <title>Insect and environment-associated Actinomycetes.</title>
        <authorList>
            <person name="Currrie C."/>
            <person name="Chevrette M."/>
            <person name="Carlson C."/>
            <person name="Stubbendieck R."/>
            <person name="Wendt-Pienkowski E."/>
        </authorList>
    </citation>
    <scope>NUCLEOTIDE SEQUENCE [LARGE SCALE GENOMIC DNA]</scope>
    <source>
        <strain evidence="1 2">SID11342</strain>
    </source>
</reference>
<proteinExistence type="predicted"/>
<accession>A0A6N9TZT3</accession>
<name>A0A6N9TZT3_STRHA</name>
<sequence length="373" mass="39525">MRALFCPLSDPGYLYPATAVALETHRRGHTVSVIASGPAARAAGRAGLTVLPSNETFAVSRWFRSGYGQYHSVRQAARQVRPDVLVTSVLCPGALVAAEVLGLPVVVLGLACHLWPHRGADGNSDPQDRVWRLDGALDVYRALRAELNLPGADKAGQDALLGTSFLLRGHPGLEPPGAELPEPVRYVGPCWWEPPAGERHLLSVRNRLDLVGKPVVYVHLGRVFGGESLWPWIQRAFTGGEFQAVVELGRSTAAPAGLLGTADVTVVRHPWMSPLLERARLVVSSGTSAPVLGALLHQRPLLVSPNGGEQRVLAAACLRAGVAVLVDRARGGGQLSVVAGDDALLARTARMSGDLAQGKSESRAAQAVEEACR</sequence>
<keyword evidence="1" id="KW-0808">Transferase</keyword>